<dbReference type="GO" id="GO:0004252">
    <property type="term" value="F:serine-type endopeptidase activity"/>
    <property type="evidence" value="ECO:0007669"/>
    <property type="project" value="UniProtKB-EC"/>
</dbReference>
<evidence type="ECO:0000313" key="10">
    <source>
        <dbReference type="Proteomes" id="UP000569951"/>
    </source>
</evidence>
<comment type="catalytic activity">
    <reaction evidence="1">
        <text>Hydrolysis of Pro-|-Xaa &gt;&gt; Ala-|-Xaa in oligopeptides.</text>
        <dbReference type="EC" id="3.4.21.26"/>
    </reaction>
</comment>
<dbReference type="Gene3D" id="3.40.50.1820">
    <property type="entry name" value="alpha/beta hydrolase"/>
    <property type="match status" value="1"/>
</dbReference>
<gene>
    <name evidence="9" type="ORF">HNR42_001090</name>
</gene>
<protein>
    <recommendedName>
        <fullName evidence="3">prolyl oligopeptidase</fullName>
        <ecNumber evidence="3">3.4.21.26</ecNumber>
    </recommendedName>
</protein>
<dbReference type="PRINTS" id="PR00862">
    <property type="entry name" value="PROLIGOPTASE"/>
</dbReference>
<evidence type="ECO:0000256" key="4">
    <source>
        <dbReference type="ARBA" id="ARBA00022670"/>
    </source>
</evidence>
<evidence type="ECO:0000256" key="2">
    <source>
        <dbReference type="ARBA" id="ARBA00005228"/>
    </source>
</evidence>
<evidence type="ECO:0000256" key="5">
    <source>
        <dbReference type="ARBA" id="ARBA00022801"/>
    </source>
</evidence>
<feature type="domain" description="Peptidase S9 prolyl oligopeptidase catalytic" evidence="7">
    <location>
        <begin position="463"/>
        <end position="677"/>
    </location>
</feature>
<reference evidence="9 10" key="1">
    <citation type="submission" date="2020-08" db="EMBL/GenBank/DDBJ databases">
        <title>Genomic Encyclopedia of Type Strains, Phase IV (KMG-IV): sequencing the most valuable type-strain genomes for metagenomic binning, comparative biology and taxonomic classification.</title>
        <authorList>
            <person name="Goeker M."/>
        </authorList>
    </citation>
    <scope>NUCLEOTIDE SEQUENCE [LARGE SCALE GENOMIC DNA]</scope>
    <source>
        <strain evidence="9 10">DSM 21458</strain>
    </source>
</reference>
<dbReference type="FunFam" id="3.40.50.1820:FF:000005">
    <property type="entry name" value="Prolyl endopeptidase"/>
    <property type="match status" value="1"/>
</dbReference>
<dbReference type="EMBL" id="JACHHG010000003">
    <property type="protein sequence ID" value="MBB6097673.1"/>
    <property type="molecule type" value="Genomic_DNA"/>
</dbReference>
<evidence type="ECO:0000256" key="6">
    <source>
        <dbReference type="ARBA" id="ARBA00022825"/>
    </source>
</evidence>
<keyword evidence="5 9" id="KW-0378">Hydrolase</keyword>
<dbReference type="RefSeq" id="WP_246351032.1">
    <property type="nucleotide sequence ID" value="NZ_JACHHG010000003.1"/>
</dbReference>
<feature type="domain" description="Peptidase S9A N-terminal" evidence="8">
    <location>
        <begin position="2"/>
        <end position="404"/>
    </location>
</feature>
<comment type="caution">
    <text evidence="9">The sequence shown here is derived from an EMBL/GenBank/DDBJ whole genome shotgun (WGS) entry which is preliminary data.</text>
</comment>
<dbReference type="EC" id="3.4.21.26" evidence="3"/>
<evidence type="ECO:0000259" key="7">
    <source>
        <dbReference type="Pfam" id="PF00326"/>
    </source>
</evidence>
<evidence type="ECO:0000313" key="9">
    <source>
        <dbReference type="EMBL" id="MBB6097673.1"/>
    </source>
</evidence>
<dbReference type="GO" id="GO:0006508">
    <property type="term" value="P:proteolysis"/>
    <property type="evidence" value="ECO:0007669"/>
    <property type="project" value="UniProtKB-KW"/>
</dbReference>
<dbReference type="FunFam" id="2.130.10.120:FF:000001">
    <property type="entry name" value="Prolyl endopeptidase"/>
    <property type="match status" value="1"/>
</dbReference>
<organism evidence="9 10">
    <name type="scientific">Deinobacterium chartae</name>
    <dbReference type="NCBI Taxonomy" id="521158"/>
    <lineage>
        <taxon>Bacteria</taxon>
        <taxon>Thermotogati</taxon>
        <taxon>Deinococcota</taxon>
        <taxon>Deinococci</taxon>
        <taxon>Deinococcales</taxon>
        <taxon>Deinococcaceae</taxon>
        <taxon>Deinobacterium</taxon>
    </lineage>
</organism>
<dbReference type="SUPFAM" id="SSF50993">
    <property type="entry name" value="Peptidase/esterase 'gauge' domain"/>
    <property type="match status" value="1"/>
</dbReference>
<dbReference type="Pfam" id="PF00326">
    <property type="entry name" value="Peptidase_S9"/>
    <property type="match status" value="1"/>
</dbReference>
<dbReference type="InterPro" id="IPR002470">
    <property type="entry name" value="Peptidase_S9A"/>
</dbReference>
<dbReference type="Pfam" id="PF02897">
    <property type="entry name" value="Peptidase_S9_N"/>
    <property type="match status" value="1"/>
</dbReference>
<dbReference type="InterPro" id="IPR023302">
    <property type="entry name" value="Pept_S9A_N"/>
</dbReference>
<accession>A0A841HXS7</accession>
<dbReference type="InterPro" id="IPR001375">
    <property type="entry name" value="Peptidase_S9_cat"/>
</dbReference>
<dbReference type="SUPFAM" id="SSF53474">
    <property type="entry name" value="alpha/beta-Hydrolases"/>
    <property type="match status" value="1"/>
</dbReference>
<dbReference type="GO" id="GO:0070012">
    <property type="term" value="F:oligopeptidase activity"/>
    <property type="evidence" value="ECO:0007669"/>
    <property type="project" value="TreeGrafter"/>
</dbReference>
<dbReference type="InterPro" id="IPR051167">
    <property type="entry name" value="Prolyl_oligopep/macrocyclase"/>
</dbReference>
<proteinExistence type="inferred from homology"/>
<evidence type="ECO:0000256" key="1">
    <source>
        <dbReference type="ARBA" id="ARBA00001070"/>
    </source>
</evidence>
<dbReference type="Gene3D" id="2.130.10.120">
    <property type="entry name" value="Prolyl oligopeptidase, N-terminal domain"/>
    <property type="match status" value="1"/>
</dbReference>
<name>A0A841HXS7_9DEIO</name>
<dbReference type="Proteomes" id="UP000569951">
    <property type="component" value="Unassembled WGS sequence"/>
</dbReference>
<dbReference type="AlphaFoldDB" id="A0A841HXS7"/>
<evidence type="ECO:0000259" key="8">
    <source>
        <dbReference type="Pfam" id="PF02897"/>
    </source>
</evidence>
<keyword evidence="6" id="KW-0720">Serine protease</keyword>
<dbReference type="GO" id="GO:0005829">
    <property type="term" value="C:cytosol"/>
    <property type="evidence" value="ECO:0007669"/>
    <property type="project" value="TreeGrafter"/>
</dbReference>
<evidence type="ECO:0000256" key="3">
    <source>
        <dbReference type="ARBA" id="ARBA00011897"/>
    </source>
</evidence>
<dbReference type="PANTHER" id="PTHR42881">
    <property type="entry name" value="PROLYL ENDOPEPTIDASE"/>
    <property type="match status" value="1"/>
</dbReference>
<dbReference type="PANTHER" id="PTHR42881:SF2">
    <property type="entry name" value="PROLYL ENDOPEPTIDASE"/>
    <property type="match status" value="1"/>
</dbReference>
<dbReference type="InterPro" id="IPR029058">
    <property type="entry name" value="AB_hydrolase_fold"/>
</dbReference>
<comment type="similarity">
    <text evidence="2">Belongs to the peptidase S9A family.</text>
</comment>
<keyword evidence="10" id="KW-1185">Reference proteome</keyword>
<keyword evidence="4" id="KW-0645">Protease</keyword>
<sequence length="683" mass="76128">MTRRDDHVDTYHGVAVPDPYRWLEDPNSEETRAWIEAQNALTFAHLETLPERAFFRERLTRLWDYPKTGVPFERGGKYFVFRNSGLQNQDVLYVAEGLGVLLEGGRVLLDPNTLSEDGTAALRNLALSRDGRYLAYAVSRGGSDWQEWFVRSVESGEDLPDHLSWSKFGGAAWLPDGSGFLYSRYPAPREGESLTGANYGQELYLHRIGTAQEADELYYARPDQPEWGFAPVISEDGRYLVVHVWVGTDPRNRLFYRDLEAGGEMVELIPDLEAAYGFVANRGSTLYLISNLEAPRQRLIAVDLTAPGRENWRTVIPEREDVLQVVSAAGDEFLALHLRDASHRLTRYGYGGELLGEITLPTLGSVTDLNSRQGNAEVFFGFASFLFPARGYRLDLISDDVEVLPSSGPDFDPEAFETRQLFARSKDGTRVPMFVVHRKDLELNGQNPTLLYGYGGFNIALTPSFSITRLPWLEAGGVLVIANLRGGGEYGEEWHQAGTVHRKQNVFDDFIACAEHLIREGYTSPQHLAIQGGSNGGLLVGAAMTQRPDLFAVALPAVGVLDMLRFHRFTIGWAWVSDYGSSEDPEQFQTLLKYSPLHNLRPGVAYPATLITTGDHDDRVVPAHSFKFAAELQHVHAGDVPVLIRIQTKAGHGAGKPTRLVIEEYADIWAFAAHYTGLEVPQD</sequence>